<dbReference type="InterPro" id="IPR000014">
    <property type="entry name" value="PAS"/>
</dbReference>
<dbReference type="OrthoDB" id="2338553at2759"/>
<feature type="region of interest" description="Disordered" evidence="1">
    <location>
        <begin position="364"/>
        <end position="395"/>
    </location>
</feature>
<comment type="caution">
    <text evidence="4">The sequence shown here is derived from an EMBL/GenBank/DDBJ whole genome shotgun (WGS) entry which is preliminary data.</text>
</comment>
<feature type="signal peptide" evidence="2">
    <location>
        <begin position="1"/>
        <end position="24"/>
    </location>
</feature>
<evidence type="ECO:0000256" key="2">
    <source>
        <dbReference type="SAM" id="SignalP"/>
    </source>
</evidence>
<keyword evidence="5" id="KW-1185">Reference proteome</keyword>
<evidence type="ECO:0000259" key="3">
    <source>
        <dbReference type="PROSITE" id="PS50112"/>
    </source>
</evidence>
<dbReference type="EMBL" id="MCGE01000034">
    <property type="protein sequence ID" value="ORZ07594.1"/>
    <property type="molecule type" value="Genomic_DNA"/>
</dbReference>
<keyword evidence="2" id="KW-0732">Signal</keyword>
<feature type="compositionally biased region" description="Basic and acidic residues" evidence="1">
    <location>
        <begin position="204"/>
        <end position="213"/>
    </location>
</feature>
<dbReference type="AlphaFoldDB" id="A0A1X2I3E8"/>
<dbReference type="PROSITE" id="PS50112">
    <property type="entry name" value="PAS"/>
    <property type="match status" value="1"/>
</dbReference>
<evidence type="ECO:0000313" key="4">
    <source>
        <dbReference type="EMBL" id="ORZ07594.1"/>
    </source>
</evidence>
<accession>A0A1X2I3E8</accession>
<name>A0A1X2I3E8_9FUNG</name>
<sequence>MILTDPSFFPTTSFLFLFILTTMPHTFDNCHLRCYSLLVIDSFTQRIILATKEICTLLGYLPSQLIGHSLTVLNLQHLDDQRCVFRHESSHSLVAFNVCRHHDNSLEVDYWCLHAVSPALVWNMTTTGGADHHSNMNILRLDAHGTVDYTAASMNENGNMNDVVGKSLKSLIHADDRQRLVDGLNEQQTTYQVLFLRWLRGDHNSNSNSKHDDDDGDGTTTEEESSWQWISLTMLTVPKRRSYGGGALYDDTAARRRQLVIVRPATHPHPSVMPPTPASATAATSTPSLPPMVSSSSSPFIVWSLRGLQVMRIMFGFCLGMVVEGWFTTWETLYQGQRYMVEFLAHLLISVLDFMADCIDPAPSSTSSVRVMSHEELKKQQQNRGDDDDDDQLTEVPWLRPLHRKRWATAVRTLRKHVQSNTVAQKSLGVLESIGVVQSCNMFDYLEKVTSDRSQPPPPPAIKSKHI</sequence>
<organism evidence="4 5">
    <name type="scientific">Absidia repens</name>
    <dbReference type="NCBI Taxonomy" id="90262"/>
    <lineage>
        <taxon>Eukaryota</taxon>
        <taxon>Fungi</taxon>
        <taxon>Fungi incertae sedis</taxon>
        <taxon>Mucoromycota</taxon>
        <taxon>Mucoromycotina</taxon>
        <taxon>Mucoromycetes</taxon>
        <taxon>Mucorales</taxon>
        <taxon>Cunninghamellaceae</taxon>
        <taxon>Absidia</taxon>
    </lineage>
</organism>
<reference evidence="4 5" key="1">
    <citation type="submission" date="2016-07" db="EMBL/GenBank/DDBJ databases">
        <title>Pervasive Adenine N6-methylation of Active Genes in Fungi.</title>
        <authorList>
            <consortium name="DOE Joint Genome Institute"/>
            <person name="Mondo S.J."/>
            <person name="Dannebaum R.O."/>
            <person name="Kuo R.C."/>
            <person name="Labutti K."/>
            <person name="Haridas S."/>
            <person name="Kuo A."/>
            <person name="Salamov A."/>
            <person name="Ahrendt S.R."/>
            <person name="Lipzen A."/>
            <person name="Sullivan W."/>
            <person name="Andreopoulos W.B."/>
            <person name="Clum A."/>
            <person name="Lindquist E."/>
            <person name="Daum C."/>
            <person name="Ramamoorthy G.K."/>
            <person name="Gryganskyi A."/>
            <person name="Culley D."/>
            <person name="Magnuson J.K."/>
            <person name="James T.Y."/>
            <person name="O'Malley M.A."/>
            <person name="Stajich J.E."/>
            <person name="Spatafora J.W."/>
            <person name="Visel A."/>
            <person name="Grigoriev I.V."/>
        </authorList>
    </citation>
    <scope>NUCLEOTIDE SEQUENCE [LARGE SCALE GENOMIC DNA]</scope>
    <source>
        <strain evidence="4 5">NRRL 1336</strain>
    </source>
</reference>
<evidence type="ECO:0000313" key="5">
    <source>
        <dbReference type="Proteomes" id="UP000193560"/>
    </source>
</evidence>
<proteinExistence type="predicted"/>
<dbReference type="Proteomes" id="UP000193560">
    <property type="component" value="Unassembled WGS sequence"/>
</dbReference>
<evidence type="ECO:0000256" key="1">
    <source>
        <dbReference type="SAM" id="MobiDB-lite"/>
    </source>
</evidence>
<protein>
    <recommendedName>
        <fullName evidence="3">PAS domain-containing protein</fullName>
    </recommendedName>
</protein>
<feature type="compositionally biased region" description="Acidic residues" evidence="1">
    <location>
        <begin position="214"/>
        <end position="225"/>
    </location>
</feature>
<feature type="region of interest" description="Disordered" evidence="1">
    <location>
        <begin position="204"/>
        <end position="225"/>
    </location>
</feature>
<feature type="domain" description="PAS" evidence="3">
    <location>
        <begin position="37"/>
        <end position="81"/>
    </location>
</feature>
<feature type="chain" id="PRO_5012304291" description="PAS domain-containing protein" evidence="2">
    <location>
        <begin position="25"/>
        <end position="467"/>
    </location>
</feature>
<gene>
    <name evidence="4" type="ORF">BCR42DRAFT_425829</name>
</gene>
<feature type="compositionally biased region" description="Low complexity" evidence="1">
    <location>
        <begin position="278"/>
        <end position="289"/>
    </location>
</feature>
<feature type="region of interest" description="Disordered" evidence="1">
    <location>
        <begin position="266"/>
        <end position="289"/>
    </location>
</feature>